<evidence type="ECO:0000313" key="1">
    <source>
        <dbReference type="EMBL" id="CCA85925.1"/>
    </source>
</evidence>
<reference evidence="1" key="1">
    <citation type="journal article" date="2011" name="PLoS ONE">
        <title>Ralstonia syzygii, the Blood Disease Bacterium and some Asian R. solanacearum strains form a single genomic species despite divergent lifestyles.</title>
        <authorList>
            <person name="Remenant B."/>
            <person name="de Cambiaire J.C."/>
            <person name="Cellier G."/>
            <person name="Jacobs J.M."/>
            <person name="Mangenot S."/>
            <person name="Barbe V."/>
            <person name="Lajus A."/>
            <person name="Vallenet D."/>
            <person name="Medigue C."/>
            <person name="Fegan M."/>
            <person name="Allen C."/>
            <person name="Prior P."/>
        </authorList>
    </citation>
    <scope>NUCLEOTIDE SEQUENCE</scope>
    <source>
        <strain evidence="1">R24</strain>
    </source>
</reference>
<dbReference type="AlphaFoldDB" id="G3A647"/>
<gene>
    <name evidence="1" type="ORF">RALSY_40123</name>
</gene>
<protein>
    <submittedName>
        <fullName evidence="1">Uncharacterized protein</fullName>
    </submittedName>
</protein>
<sequence length="169" mass="18042">MHGFFHILFAVGLLALVTAMIRPALAARLIATPTRKKILVRMLPILIVTAALSGVTKPKTGDDAEAETAASDSDQAYAASDMSADKRDFVNTYATAKSVLQKAQQSSQVNNGICGNALNELVGYMRSGYKNDIAQYVQAGAADMGYRIAATQLNNYVSVARNNCGVSMY</sequence>
<reference evidence="1" key="2">
    <citation type="submission" date="2011-04" db="EMBL/GenBank/DDBJ databases">
        <authorList>
            <person name="Genoscope - CEA"/>
        </authorList>
    </citation>
    <scope>NUCLEOTIDE SEQUENCE</scope>
    <source>
        <strain evidence="1">R24</strain>
    </source>
</reference>
<dbReference type="RefSeq" id="WP_197332818.1">
    <property type="nucleotide sequence ID" value="NZ_CP115944.1"/>
</dbReference>
<organism evidence="1">
    <name type="scientific">Ralstonia syzygii R24</name>
    <dbReference type="NCBI Taxonomy" id="907261"/>
    <lineage>
        <taxon>Bacteria</taxon>
        <taxon>Pseudomonadati</taxon>
        <taxon>Pseudomonadota</taxon>
        <taxon>Betaproteobacteria</taxon>
        <taxon>Burkholderiales</taxon>
        <taxon>Burkholderiaceae</taxon>
        <taxon>Ralstonia</taxon>
        <taxon>Ralstonia solanacearum species complex</taxon>
    </lineage>
</organism>
<proteinExistence type="predicted"/>
<accession>G3A647</accession>
<name>G3A647_9RALS</name>
<dbReference type="EMBL" id="FR854089">
    <property type="protein sequence ID" value="CCA85925.1"/>
    <property type="molecule type" value="Genomic_DNA"/>
</dbReference>